<evidence type="ECO:0000313" key="2">
    <source>
        <dbReference type="Proteomes" id="UP000093053"/>
    </source>
</evidence>
<dbReference type="Proteomes" id="UP000093053">
    <property type="component" value="Chromosome"/>
</dbReference>
<dbReference type="KEGG" id="led:BBK82_03550"/>
<organism evidence="1 2">
    <name type="scientific">Lentzea guizhouensis</name>
    <dbReference type="NCBI Taxonomy" id="1586287"/>
    <lineage>
        <taxon>Bacteria</taxon>
        <taxon>Bacillati</taxon>
        <taxon>Actinomycetota</taxon>
        <taxon>Actinomycetes</taxon>
        <taxon>Pseudonocardiales</taxon>
        <taxon>Pseudonocardiaceae</taxon>
        <taxon>Lentzea</taxon>
    </lineage>
</organism>
<accession>A0A1B2HC37</accession>
<protein>
    <submittedName>
        <fullName evidence="1">Uncharacterized protein</fullName>
    </submittedName>
</protein>
<evidence type="ECO:0000313" key="1">
    <source>
        <dbReference type="EMBL" id="ANZ35291.1"/>
    </source>
</evidence>
<gene>
    <name evidence="1" type="ORF">BBK82_03550</name>
</gene>
<proteinExistence type="predicted"/>
<reference evidence="1 2" key="1">
    <citation type="submission" date="2016-07" db="EMBL/GenBank/DDBJ databases">
        <title>Complete genome sequence of the Lentzea guizhouensis DHS C013.</title>
        <authorList>
            <person name="Cao C."/>
        </authorList>
    </citation>
    <scope>NUCLEOTIDE SEQUENCE [LARGE SCALE GENOMIC DNA]</scope>
    <source>
        <strain evidence="1 2">DHS C013</strain>
    </source>
</reference>
<dbReference type="EMBL" id="CP016793">
    <property type="protein sequence ID" value="ANZ35291.1"/>
    <property type="molecule type" value="Genomic_DNA"/>
</dbReference>
<dbReference type="RefSeq" id="WP_065913707.1">
    <property type="nucleotide sequence ID" value="NZ_CP016793.1"/>
</dbReference>
<dbReference type="STRING" id="1586287.BBK82_03550"/>
<dbReference type="AlphaFoldDB" id="A0A1B2HC37"/>
<name>A0A1B2HC37_9PSEU</name>
<keyword evidence="2" id="KW-1185">Reference proteome</keyword>
<sequence>MDENFPTAKIADALGGKTQTLANQNSVQREVGELRQAVEDLAHRVNADPAGRKPDRSWCEPVSNLVYGEWDVARDRANIRVRAGHTDGVPGLFIVDRASWDMTHLSVADAYDLIAALVGGIAYLRDDLTELRARKERR</sequence>